<evidence type="ECO:0000313" key="2">
    <source>
        <dbReference type="Proteomes" id="UP001302494"/>
    </source>
</evidence>
<evidence type="ECO:0000313" key="1">
    <source>
        <dbReference type="EMBL" id="WNM63023.1"/>
    </source>
</evidence>
<sequence length="148" mass="16765">MNVSRNLGFFMQVFWLLSSPALSYPAESDFATHQSDHEEDVQVETLDTVHVHGLRLNKDQQIGPVPQRTPWPTIPSTLDGQILDDWLKARILVSKNSDVTVVILQPAAHQELTQASLLALKQWTFLPQMNGEEPIDGEVSLRIHFRTQ</sequence>
<keyword evidence="2" id="KW-1185">Reference proteome</keyword>
<dbReference type="EMBL" id="CP116968">
    <property type="protein sequence ID" value="WNM63023.1"/>
    <property type="molecule type" value="Genomic_DNA"/>
</dbReference>
<proteinExistence type="predicted"/>
<dbReference type="RefSeq" id="WP_312747290.1">
    <property type="nucleotide sequence ID" value="NZ_CP116968.1"/>
</dbReference>
<dbReference type="KEGG" id="nneo:PQG83_04525"/>
<dbReference type="AlphaFoldDB" id="A0AA96GKN3"/>
<dbReference type="Gene3D" id="3.30.1150.10">
    <property type="match status" value="1"/>
</dbReference>
<organism evidence="1 2">
    <name type="scientific">Candidatus Nitrospira neomarina</name>
    <dbReference type="NCBI Taxonomy" id="3020899"/>
    <lineage>
        <taxon>Bacteria</taxon>
        <taxon>Pseudomonadati</taxon>
        <taxon>Nitrospirota</taxon>
        <taxon>Nitrospiria</taxon>
        <taxon>Nitrospirales</taxon>
        <taxon>Nitrospiraceae</taxon>
        <taxon>Nitrospira</taxon>
    </lineage>
</organism>
<dbReference type="Proteomes" id="UP001302494">
    <property type="component" value="Chromosome"/>
</dbReference>
<reference evidence="1 2" key="1">
    <citation type="submission" date="2023-01" db="EMBL/GenBank/DDBJ databases">
        <title>Cultivation and genomic characterization of new, ubiquitous marine nitrite-oxidizing bacteria from the Nitrospirales.</title>
        <authorList>
            <person name="Mueller A.J."/>
            <person name="Daebeler A."/>
            <person name="Herbold C.W."/>
            <person name="Kirkegaard R.H."/>
            <person name="Daims H."/>
        </authorList>
    </citation>
    <scope>NUCLEOTIDE SEQUENCE [LARGE SCALE GENOMIC DNA]</scope>
    <source>
        <strain evidence="1 2">DK</strain>
    </source>
</reference>
<protein>
    <submittedName>
        <fullName evidence="1">Energy transducer TonB</fullName>
    </submittedName>
</protein>
<gene>
    <name evidence="1" type="ORF">PQG83_04525</name>
</gene>
<accession>A0AA96GKN3</accession>
<name>A0AA96GKN3_9BACT</name>